<feature type="DNA-binding region" description="H-T-H motif" evidence="4">
    <location>
        <begin position="35"/>
        <end position="54"/>
    </location>
</feature>
<dbReference type="OrthoDB" id="8688418at2"/>
<protein>
    <submittedName>
        <fullName evidence="6">TetR/AcrR family transcriptional regulator</fullName>
    </submittedName>
</protein>
<dbReference type="RefSeq" id="WP_130108807.1">
    <property type="nucleotide sequence ID" value="NZ_CP035806.1"/>
</dbReference>
<evidence type="ECO:0000256" key="2">
    <source>
        <dbReference type="ARBA" id="ARBA00023125"/>
    </source>
</evidence>
<dbReference type="SUPFAM" id="SSF46689">
    <property type="entry name" value="Homeodomain-like"/>
    <property type="match status" value="1"/>
</dbReference>
<evidence type="ECO:0000256" key="3">
    <source>
        <dbReference type="ARBA" id="ARBA00023163"/>
    </source>
</evidence>
<dbReference type="PANTHER" id="PTHR30055">
    <property type="entry name" value="HTH-TYPE TRANSCRIPTIONAL REGULATOR RUTR"/>
    <property type="match status" value="1"/>
</dbReference>
<dbReference type="InterPro" id="IPR009057">
    <property type="entry name" value="Homeodomain-like_sf"/>
</dbReference>
<keyword evidence="3" id="KW-0804">Transcription</keyword>
<keyword evidence="7" id="KW-1185">Reference proteome</keyword>
<dbReference type="PROSITE" id="PS50977">
    <property type="entry name" value="HTH_TETR_2"/>
    <property type="match status" value="1"/>
</dbReference>
<accession>A0A4P6KBY8</accession>
<proteinExistence type="predicted"/>
<keyword evidence="1" id="KW-0805">Transcription regulation</keyword>
<dbReference type="GO" id="GO:0000976">
    <property type="term" value="F:transcription cis-regulatory region binding"/>
    <property type="evidence" value="ECO:0007669"/>
    <property type="project" value="TreeGrafter"/>
</dbReference>
<dbReference type="PANTHER" id="PTHR30055:SF238">
    <property type="entry name" value="MYCOFACTOCIN BIOSYNTHESIS TRANSCRIPTIONAL REGULATOR MFTR-RELATED"/>
    <property type="match status" value="1"/>
</dbReference>
<evidence type="ECO:0000256" key="4">
    <source>
        <dbReference type="PROSITE-ProRule" id="PRU00335"/>
    </source>
</evidence>
<keyword evidence="2 4" id="KW-0238">DNA-binding</keyword>
<evidence type="ECO:0000256" key="1">
    <source>
        <dbReference type="ARBA" id="ARBA00023015"/>
    </source>
</evidence>
<feature type="domain" description="HTH tetR-type" evidence="5">
    <location>
        <begin position="12"/>
        <end position="72"/>
    </location>
</feature>
<evidence type="ECO:0000313" key="7">
    <source>
        <dbReference type="Proteomes" id="UP000289260"/>
    </source>
</evidence>
<dbReference type="InterPro" id="IPR050109">
    <property type="entry name" value="HTH-type_TetR-like_transc_reg"/>
</dbReference>
<reference evidence="6 7" key="1">
    <citation type="submission" date="2019-02" db="EMBL/GenBank/DDBJ databases">
        <authorList>
            <person name="Sun L."/>
            <person name="Pan D."/>
            <person name="Wu X."/>
        </authorList>
    </citation>
    <scope>NUCLEOTIDE SEQUENCE [LARGE SCALE GENOMIC DNA]</scope>
    <source>
        <strain evidence="6 7">JW-1</strain>
    </source>
</reference>
<dbReference type="AlphaFoldDB" id="A0A4P6KBY8"/>
<gene>
    <name evidence="6" type="ORF">EVS81_01410</name>
</gene>
<dbReference type="Proteomes" id="UP000289260">
    <property type="component" value="Chromosome"/>
</dbReference>
<name>A0A4P6KBY8_9MICO</name>
<dbReference type="Pfam" id="PF00440">
    <property type="entry name" value="TetR_N"/>
    <property type="match status" value="1"/>
</dbReference>
<dbReference type="KEGG" id="ltr:EVS81_01410"/>
<dbReference type="EMBL" id="CP035806">
    <property type="protein sequence ID" value="QBE47652.1"/>
    <property type="molecule type" value="Genomic_DNA"/>
</dbReference>
<evidence type="ECO:0000259" key="5">
    <source>
        <dbReference type="PROSITE" id="PS50977"/>
    </source>
</evidence>
<dbReference type="Gene3D" id="1.10.357.10">
    <property type="entry name" value="Tetracycline Repressor, domain 2"/>
    <property type="match status" value="1"/>
</dbReference>
<dbReference type="GO" id="GO:0003700">
    <property type="term" value="F:DNA-binding transcription factor activity"/>
    <property type="evidence" value="ECO:0007669"/>
    <property type="project" value="TreeGrafter"/>
</dbReference>
<organism evidence="6 7">
    <name type="scientific">Leucobacter triazinivorans</name>
    <dbReference type="NCBI Taxonomy" id="1784719"/>
    <lineage>
        <taxon>Bacteria</taxon>
        <taxon>Bacillati</taxon>
        <taxon>Actinomycetota</taxon>
        <taxon>Actinomycetes</taxon>
        <taxon>Micrococcales</taxon>
        <taxon>Microbacteriaceae</taxon>
        <taxon>Leucobacter</taxon>
    </lineage>
</organism>
<dbReference type="InterPro" id="IPR001647">
    <property type="entry name" value="HTH_TetR"/>
</dbReference>
<evidence type="ECO:0000313" key="6">
    <source>
        <dbReference type="EMBL" id="QBE47652.1"/>
    </source>
</evidence>
<sequence length="190" mass="20637">MTEPSHRDWKRQQTSHALARAAFELTREHGLEGYTIDDVVGRAGVSRRTFANYFSNKEEAVTALALEQLHQGISSMPELPADTALLDWVKGLAIHQLSGGLLDLLFQLRDLAEADPALRPYLESVHAQIRRTAQHVVGERAGNSVSKLTSHIIVGAAYGALSSLIDGAVSPPSSPGEFVEKVFSRLKSGL</sequence>